<reference evidence="6" key="1">
    <citation type="journal article" date="2014" name="Int. J. Syst. Evol. Microbiol.">
        <title>Complete genome sequence of Corynebacterium casei LMG S-19264T (=DSM 44701T), isolated from a smear-ripened cheese.</title>
        <authorList>
            <consortium name="US DOE Joint Genome Institute (JGI-PGF)"/>
            <person name="Walter F."/>
            <person name="Albersmeier A."/>
            <person name="Kalinowski J."/>
            <person name="Ruckert C."/>
        </authorList>
    </citation>
    <scope>NUCLEOTIDE SEQUENCE</scope>
    <source>
        <strain evidence="6">CGMCC 1.15725</strain>
    </source>
</reference>
<dbReference type="RefSeq" id="WP_229744016.1">
    <property type="nucleotide sequence ID" value="NZ_BMJQ01000019.1"/>
</dbReference>
<dbReference type="SUPFAM" id="SSF53850">
    <property type="entry name" value="Periplasmic binding protein-like II"/>
    <property type="match status" value="1"/>
</dbReference>
<keyword evidence="7" id="KW-1185">Reference proteome</keyword>
<comment type="similarity">
    <text evidence="2">Belongs to the bacterial solute-binding protein 5 family.</text>
</comment>
<comment type="subcellular location">
    <subcellularLocation>
        <location evidence="1">Periplasm</location>
    </subcellularLocation>
</comment>
<name>A0A8J2Z166_9PROT</name>
<evidence type="ECO:0000256" key="3">
    <source>
        <dbReference type="ARBA" id="ARBA00022448"/>
    </source>
</evidence>
<reference evidence="6" key="2">
    <citation type="submission" date="2020-09" db="EMBL/GenBank/DDBJ databases">
        <authorList>
            <person name="Sun Q."/>
            <person name="Zhou Y."/>
        </authorList>
    </citation>
    <scope>NUCLEOTIDE SEQUENCE</scope>
    <source>
        <strain evidence="6">CGMCC 1.15725</strain>
    </source>
</reference>
<dbReference type="CDD" id="cd08503">
    <property type="entry name" value="PBP2_NikA_DppA_OppA_like_17"/>
    <property type="match status" value="1"/>
</dbReference>
<protein>
    <submittedName>
        <fullName evidence="6">Peptide ABC transporter substrate-binding protein</fullName>
    </submittedName>
</protein>
<keyword evidence="3" id="KW-0813">Transport</keyword>
<dbReference type="EMBL" id="BMJQ01000019">
    <property type="protein sequence ID" value="GGF43011.1"/>
    <property type="molecule type" value="Genomic_DNA"/>
</dbReference>
<comment type="caution">
    <text evidence="6">The sequence shown here is derived from an EMBL/GenBank/DDBJ whole genome shotgun (WGS) entry which is preliminary data.</text>
</comment>
<dbReference type="InterPro" id="IPR000914">
    <property type="entry name" value="SBP_5_dom"/>
</dbReference>
<evidence type="ECO:0000313" key="6">
    <source>
        <dbReference type="EMBL" id="GGF43011.1"/>
    </source>
</evidence>
<evidence type="ECO:0000256" key="4">
    <source>
        <dbReference type="ARBA" id="ARBA00022729"/>
    </source>
</evidence>
<feature type="domain" description="Solute-binding protein family 5" evidence="5">
    <location>
        <begin position="69"/>
        <end position="417"/>
    </location>
</feature>
<dbReference type="Gene3D" id="3.10.105.10">
    <property type="entry name" value="Dipeptide-binding Protein, Domain 3"/>
    <property type="match status" value="1"/>
</dbReference>
<keyword evidence="4" id="KW-0732">Signal</keyword>
<dbReference type="GO" id="GO:0030288">
    <property type="term" value="C:outer membrane-bounded periplasmic space"/>
    <property type="evidence" value="ECO:0007669"/>
    <property type="project" value="UniProtKB-ARBA"/>
</dbReference>
<dbReference type="InterPro" id="IPR030678">
    <property type="entry name" value="Peptide/Ni-bd"/>
</dbReference>
<dbReference type="GO" id="GO:0015833">
    <property type="term" value="P:peptide transport"/>
    <property type="evidence" value="ECO:0007669"/>
    <property type="project" value="TreeGrafter"/>
</dbReference>
<dbReference type="Gene3D" id="3.40.190.10">
    <property type="entry name" value="Periplasmic binding protein-like II"/>
    <property type="match status" value="1"/>
</dbReference>
<dbReference type="Proteomes" id="UP000646365">
    <property type="component" value="Unassembled WGS sequence"/>
</dbReference>
<dbReference type="Gene3D" id="3.90.76.10">
    <property type="entry name" value="Dipeptide-binding Protein, Domain 1"/>
    <property type="match status" value="1"/>
</dbReference>
<organism evidence="6 7">
    <name type="scientific">Aliidongia dinghuensis</name>
    <dbReference type="NCBI Taxonomy" id="1867774"/>
    <lineage>
        <taxon>Bacteria</taxon>
        <taxon>Pseudomonadati</taxon>
        <taxon>Pseudomonadota</taxon>
        <taxon>Alphaproteobacteria</taxon>
        <taxon>Rhodospirillales</taxon>
        <taxon>Dongiaceae</taxon>
        <taxon>Aliidongia</taxon>
    </lineage>
</organism>
<dbReference type="Pfam" id="PF00496">
    <property type="entry name" value="SBP_bac_5"/>
    <property type="match status" value="1"/>
</dbReference>
<evidence type="ECO:0000259" key="5">
    <source>
        <dbReference type="Pfam" id="PF00496"/>
    </source>
</evidence>
<dbReference type="PANTHER" id="PTHR30290">
    <property type="entry name" value="PERIPLASMIC BINDING COMPONENT OF ABC TRANSPORTER"/>
    <property type="match status" value="1"/>
</dbReference>
<evidence type="ECO:0000256" key="1">
    <source>
        <dbReference type="ARBA" id="ARBA00004418"/>
    </source>
</evidence>
<dbReference type="InterPro" id="IPR039424">
    <property type="entry name" value="SBP_5"/>
</dbReference>
<dbReference type="PIRSF" id="PIRSF002741">
    <property type="entry name" value="MppA"/>
    <property type="match status" value="1"/>
</dbReference>
<proteinExistence type="inferred from homology"/>
<dbReference type="PANTHER" id="PTHR30290:SF10">
    <property type="entry name" value="PERIPLASMIC OLIGOPEPTIDE-BINDING PROTEIN-RELATED"/>
    <property type="match status" value="1"/>
</dbReference>
<evidence type="ECO:0000313" key="7">
    <source>
        <dbReference type="Proteomes" id="UP000646365"/>
    </source>
</evidence>
<dbReference type="AlphaFoldDB" id="A0A8J2Z166"/>
<dbReference type="GO" id="GO:0043190">
    <property type="term" value="C:ATP-binding cassette (ABC) transporter complex"/>
    <property type="evidence" value="ECO:0007669"/>
    <property type="project" value="InterPro"/>
</dbReference>
<evidence type="ECO:0000256" key="2">
    <source>
        <dbReference type="ARBA" id="ARBA00005695"/>
    </source>
</evidence>
<sequence length="500" mass="55320">MTAAAATPLLGRPAFAAPKRGGFMRIGTNDGSQTDTLDPTTWPGTFTGGAFGGSMCNNLTEILPDRSVAGDVAESFESSDQSKRWVFKLRKGLTFHDGRSVASKDVIASMMHHASPNAKSPAKAIFALLDNIKADDNSTVVFNLTGSSPDFPYMLSDYHLPIMPAKEDGTLDVSNPVGTGPFVLEHWEPGSPAKFKRNPNYHKDNKPYFDEVEFVPIPDVVARTNALLTGEVQFINNCDIKTLAMLRRNRDIRISSTPSTRHFSFDMNTQAAPFDNPHVRLALKYAIDRDEIREKVFFGNAEIGNDNNVAQTLKFWAATPPQYEYDVDKARDHLKQAGLASVSVDLSVSDAAFPGAVAAAQLFKEQAARAGITINVVREPDDGYWSKVWRQKSFTGVDWYGRPTVDWLFSTTLAKDAAWNDTKFNNDRFNQLLVQARSETEAHRADIYREMQQILHDEGGMLVVAFANYIDGVSAKVASGTVGGVYPLDNFKLSERWWMA</sequence>
<gene>
    <name evidence="6" type="ORF">GCM10011611_56770</name>
</gene>
<accession>A0A8J2Z166</accession>
<dbReference type="GO" id="GO:1904680">
    <property type="term" value="F:peptide transmembrane transporter activity"/>
    <property type="evidence" value="ECO:0007669"/>
    <property type="project" value="TreeGrafter"/>
</dbReference>